<feature type="transmembrane region" description="Helical" evidence="7">
    <location>
        <begin position="103"/>
        <end position="126"/>
    </location>
</feature>
<feature type="transmembrane region" description="Helical" evidence="7">
    <location>
        <begin position="174"/>
        <end position="192"/>
    </location>
</feature>
<keyword evidence="7" id="KW-0812">Transmembrane</keyword>
<gene>
    <name evidence="9" type="ORF">VICG_01199</name>
</gene>
<feature type="transmembrane region" description="Helical" evidence="7">
    <location>
        <begin position="350"/>
        <end position="372"/>
    </location>
</feature>
<comment type="cofactor">
    <cofactor evidence="1">
        <name>Zn(2+)</name>
        <dbReference type="ChEBI" id="CHEBI:29105"/>
    </cofactor>
</comment>
<accession>L2GNF0</accession>
<dbReference type="GO" id="GO:0004222">
    <property type="term" value="F:metalloendopeptidase activity"/>
    <property type="evidence" value="ECO:0007669"/>
    <property type="project" value="InterPro"/>
</dbReference>
<dbReference type="GeneID" id="19881910"/>
<dbReference type="GO" id="GO:0006508">
    <property type="term" value="P:proteolysis"/>
    <property type="evidence" value="ECO:0007669"/>
    <property type="project" value="UniProtKB-KW"/>
</dbReference>
<evidence type="ECO:0000256" key="2">
    <source>
        <dbReference type="ARBA" id="ARBA00022670"/>
    </source>
</evidence>
<feature type="transmembrane region" description="Helical" evidence="7">
    <location>
        <begin position="310"/>
        <end position="329"/>
    </location>
</feature>
<evidence type="ECO:0000256" key="4">
    <source>
        <dbReference type="ARBA" id="ARBA00022801"/>
    </source>
</evidence>
<reference evidence="10" key="1">
    <citation type="submission" date="2011-05" db="EMBL/GenBank/DDBJ databases">
        <title>The genome sequence of Vittaforma corneae strain ATCC 50505.</title>
        <authorList>
            <consortium name="The Broad Institute Genome Sequencing Platform"/>
            <person name="Cuomo C."/>
            <person name="Didier E."/>
            <person name="Bowers L."/>
            <person name="Young S.K."/>
            <person name="Zeng Q."/>
            <person name="Gargeya S."/>
            <person name="Fitzgerald M."/>
            <person name="Haas B."/>
            <person name="Abouelleil A."/>
            <person name="Alvarado L."/>
            <person name="Arachchi H.M."/>
            <person name="Berlin A."/>
            <person name="Chapman S.B."/>
            <person name="Gearin G."/>
            <person name="Goldberg J."/>
            <person name="Griggs A."/>
            <person name="Gujja S."/>
            <person name="Hansen M."/>
            <person name="Heiman D."/>
            <person name="Howarth C."/>
            <person name="Larimer J."/>
            <person name="Lui A."/>
            <person name="MacDonald P.J.P."/>
            <person name="McCowen C."/>
            <person name="Montmayeur A."/>
            <person name="Murphy C."/>
            <person name="Neiman D."/>
            <person name="Pearson M."/>
            <person name="Priest M."/>
            <person name="Roberts A."/>
            <person name="Saif S."/>
            <person name="Shea T."/>
            <person name="Sisk P."/>
            <person name="Stolte C."/>
            <person name="Sykes S."/>
            <person name="Wortman J."/>
            <person name="Nusbaum C."/>
            <person name="Birren B."/>
        </authorList>
    </citation>
    <scope>NUCLEOTIDE SEQUENCE [LARGE SCALE GENOMIC DNA]</scope>
    <source>
        <strain evidence="10">ATCC 50505</strain>
    </source>
</reference>
<evidence type="ECO:0000313" key="10">
    <source>
        <dbReference type="Proteomes" id="UP000011082"/>
    </source>
</evidence>
<dbReference type="InterPro" id="IPR001915">
    <property type="entry name" value="Peptidase_M48"/>
</dbReference>
<feature type="transmembrane region" description="Helical" evidence="7">
    <location>
        <begin position="52"/>
        <end position="75"/>
    </location>
</feature>
<evidence type="ECO:0000313" key="9">
    <source>
        <dbReference type="EMBL" id="ELA41847.1"/>
    </source>
</evidence>
<evidence type="ECO:0000256" key="6">
    <source>
        <dbReference type="ARBA" id="ARBA00023049"/>
    </source>
</evidence>
<sequence length="442" mass="49349">MPTSTTTDSLADVGDTHNATAEQASIVGRPKHLLSGSYAVVKKVLASEFAKYLALQMVILATALAYQCIGLWWFYPENIKMVVNTATPTTFCFVDVDYWPLMILYIAIGYGTTLVQPIVLFSLGVLDVASEYIFNHYEVPYSKRKIIFWKALGLLLLVVCAVAPELFFTVCGGIIGSLVLYGIVKLVSFITSKVSTTRLIIFGNCFVAAVALLLAYLIPYLLGGTPITEYFQRNRMDISQYEKFFAEFDVDISRVFVVDSISNKASSNAVPFKSMMSIIISKDTIQNNSFEAIKAMLLHEIGRARHFDLLYIYVVPYIIASLAMCFLVKRIGKEKNKSALKHFVTVSAKISLFFLIATLAGNFIANICVFNADRFACSYAESCADLSQKLLEITKNNKALTYYYPPFSLLFDHPSNFHRLRQNNYMVNGSVEMTPALDGCPF</sequence>
<dbReference type="EMBL" id="JH370138">
    <property type="protein sequence ID" value="ELA41847.1"/>
    <property type="molecule type" value="Genomic_DNA"/>
</dbReference>
<evidence type="ECO:0000256" key="1">
    <source>
        <dbReference type="ARBA" id="ARBA00001947"/>
    </source>
</evidence>
<name>L2GNF0_VITCO</name>
<feature type="transmembrane region" description="Helical" evidence="7">
    <location>
        <begin position="147"/>
        <end position="168"/>
    </location>
</feature>
<keyword evidence="7" id="KW-1133">Transmembrane helix</keyword>
<dbReference type="AlphaFoldDB" id="L2GNF0"/>
<keyword evidence="2" id="KW-0645">Protease</keyword>
<evidence type="ECO:0000256" key="7">
    <source>
        <dbReference type="SAM" id="Phobius"/>
    </source>
</evidence>
<protein>
    <recommendedName>
        <fullName evidence="8">Peptidase M48 domain-containing protein</fullName>
    </recommendedName>
</protein>
<proteinExistence type="predicted"/>
<evidence type="ECO:0000256" key="3">
    <source>
        <dbReference type="ARBA" id="ARBA00022723"/>
    </source>
</evidence>
<dbReference type="RefSeq" id="XP_007604645.1">
    <property type="nucleotide sequence ID" value="XM_007604583.1"/>
</dbReference>
<keyword evidence="5" id="KW-0862">Zinc</keyword>
<dbReference type="HOGENOM" id="CLU_059069_0_0_1"/>
<feature type="domain" description="Peptidase M48" evidence="8">
    <location>
        <begin position="241"/>
        <end position="422"/>
    </location>
</feature>
<dbReference type="Pfam" id="PF01435">
    <property type="entry name" value="Peptidase_M48"/>
    <property type="match status" value="1"/>
</dbReference>
<dbReference type="InParanoid" id="L2GNF0"/>
<keyword evidence="4" id="KW-0378">Hydrolase</keyword>
<feature type="transmembrane region" description="Helical" evidence="7">
    <location>
        <begin position="199"/>
        <end position="222"/>
    </location>
</feature>
<evidence type="ECO:0000256" key="5">
    <source>
        <dbReference type="ARBA" id="ARBA00022833"/>
    </source>
</evidence>
<dbReference type="GO" id="GO:0046872">
    <property type="term" value="F:metal ion binding"/>
    <property type="evidence" value="ECO:0007669"/>
    <property type="project" value="UniProtKB-KW"/>
</dbReference>
<dbReference type="VEuPathDB" id="MicrosporidiaDB:VICG_01199"/>
<keyword evidence="6" id="KW-0482">Metalloprotease</keyword>
<evidence type="ECO:0000259" key="8">
    <source>
        <dbReference type="Pfam" id="PF01435"/>
    </source>
</evidence>
<keyword evidence="10" id="KW-1185">Reference proteome</keyword>
<keyword evidence="3" id="KW-0479">Metal-binding</keyword>
<keyword evidence="7" id="KW-0472">Membrane</keyword>
<dbReference type="Proteomes" id="UP000011082">
    <property type="component" value="Unassembled WGS sequence"/>
</dbReference>
<organism evidence="9 10">
    <name type="scientific">Vittaforma corneae (strain ATCC 50505)</name>
    <name type="common">Microsporidian parasite</name>
    <name type="synonym">Nosema corneum</name>
    <dbReference type="NCBI Taxonomy" id="993615"/>
    <lineage>
        <taxon>Eukaryota</taxon>
        <taxon>Fungi</taxon>
        <taxon>Fungi incertae sedis</taxon>
        <taxon>Microsporidia</taxon>
        <taxon>Nosematidae</taxon>
        <taxon>Vittaforma</taxon>
    </lineage>
</organism>